<proteinExistence type="predicted"/>
<sequence length="163" mass="17901">KKVRVANGKARKSTRQTVAQLMKMEEVTTRSIAYICVLLRFSLSEAGSWNGDPLINYQGLYNAIVDYLKCYEPGSPAEARIKALYAWWNKQVFSDKDQSTSLTAFKKFNEDLAAQRTRDAAELAEASARLDERIAARQAAATSATSSDVESSVHPAASTSSTV</sequence>
<gene>
    <name evidence="2" type="ORF">V5O48_018578</name>
</gene>
<evidence type="ECO:0000313" key="3">
    <source>
        <dbReference type="Proteomes" id="UP001465976"/>
    </source>
</evidence>
<dbReference type="Pfam" id="PF20414">
    <property type="entry name" value="DUF6698"/>
    <property type="match status" value="1"/>
</dbReference>
<evidence type="ECO:0000313" key="2">
    <source>
        <dbReference type="EMBL" id="KAL0563489.1"/>
    </source>
</evidence>
<dbReference type="Proteomes" id="UP001465976">
    <property type="component" value="Unassembled WGS sequence"/>
</dbReference>
<protein>
    <submittedName>
        <fullName evidence="2">Uncharacterized protein</fullName>
    </submittedName>
</protein>
<feature type="region of interest" description="Disordered" evidence="1">
    <location>
        <begin position="141"/>
        <end position="163"/>
    </location>
</feature>
<comment type="caution">
    <text evidence="2">The sequence shown here is derived from an EMBL/GenBank/DDBJ whole genome shotgun (WGS) entry which is preliminary data.</text>
</comment>
<feature type="compositionally biased region" description="Low complexity" evidence="1">
    <location>
        <begin position="141"/>
        <end position="153"/>
    </location>
</feature>
<feature type="non-terminal residue" evidence="2">
    <location>
        <position position="1"/>
    </location>
</feature>
<keyword evidence="3" id="KW-1185">Reference proteome</keyword>
<accession>A0ABR3EKR7</accession>
<name>A0ABR3EKR7_9AGAR</name>
<dbReference type="EMBL" id="JBAHYK010003449">
    <property type="protein sequence ID" value="KAL0563489.1"/>
    <property type="molecule type" value="Genomic_DNA"/>
</dbReference>
<organism evidence="2 3">
    <name type="scientific">Marasmius crinis-equi</name>
    <dbReference type="NCBI Taxonomy" id="585013"/>
    <lineage>
        <taxon>Eukaryota</taxon>
        <taxon>Fungi</taxon>
        <taxon>Dikarya</taxon>
        <taxon>Basidiomycota</taxon>
        <taxon>Agaricomycotina</taxon>
        <taxon>Agaricomycetes</taxon>
        <taxon>Agaricomycetidae</taxon>
        <taxon>Agaricales</taxon>
        <taxon>Marasmiineae</taxon>
        <taxon>Marasmiaceae</taxon>
        <taxon>Marasmius</taxon>
    </lineage>
</organism>
<reference evidence="2 3" key="1">
    <citation type="submission" date="2024-02" db="EMBL/GenBank/DDBJ databases">
        <title>A draft genome for the cacao thread blight pathogen Marasmius crinis-equi.</title>
        <authorList>
            <person name="Cohen S.P."/>
            <person name="Baruah I.K."/>
            <person name="Amoako-Attah I."/>
            <person name="Bukari Y."/>
            <person name="Meinhardt L.W."/>
            <person name="Bailey B.A."/>
        </authorList>
    </citation>
    <scope>NUCLEOTIDE SEQUENCE [LARGE SCALE GENOMIC DNA]</scope>
    <source>
        <strain evidence="2 3">GH-76</strain>
    </source>
</reference>
<dbReference type="InterPro" id="IPR046521">
    <property type="entry name" value="DUF6698"/>
</dbReference>
<evidence type="ECO:0000256" key="1">
    <source>
        <dbReference type="SAM" id="MobiDB-lite"/>
    </source>
</evidence>